<dbReference type="GO" id="GO:0016491">
    <property type="term" value="F:oxidoreductase activity"/>
    <property type="evidence" value="ECO:0007669"/>
    <property type="project" value="InterPro"/>
</dbReference>
<evidence type="ECO:0000313" key="4">
    <source>
        <dbReference type="EMBL" id="QRW27754.1"/>
    </source>
</evidence>
<feature type="compositionally biased region" description="Basic and acidic residues" evidence="1">
    <location>
        <begin position="381"/>
        <end position="393"/>
    </location>
</feature>
<feature type="compositionally biased region" description="Basic and acidic residues" evidence="1">
    <location>
        <begin position="652"/>
        <end position="661"/>
    </location>
</feature>
<gene>
    <name evidence="4" type="ORF">RhiXN_02349</name>
</gene>
<dbReference type="SUPFAM" id="SSF48056">
    <property type="entry name" value="Di-copper centre-containing domain"/>
    <property type="match status" value="1"/>
</dbReference>
<dbReference type="Gene3D" id="1.10.1280.10">
    <property type="entry name" value="Di-copper center containing domain from catechol oxidase"/>
    <property type="match status" value="1"/>
</dbReference>
<protein>
    <submittedName>
        <fullName evidence="4">Tyrosinase</fullName>
    </submittedName>
</protein>
<feature type="domain" description="Tyrosinase copper-binding" evidence="3">
    <location>
        <begin position="133"/>
        <end position="318"/>
    </location>
</feature>
<organism evidence="4 5">
    <name type="scientific">Rhizoctonia solani</name>
    <dbReference type="NCBI Taxonomy" id="456999"/>
    <lineage>
        <taxon>Eukaryota</taxon>
        <taxon>Fungi</taxon>
        <taxon>Dikarya</taxon>
        <taxon>Basidiomycota</taxon>
        <taxon>Agaricomycotina</taxon>
        <taxon>Agaricomycetes</taxon>
        <taxon>Cantharellales</taxon>
        <taxon>Ceratobasidiaceae</taxon>
        <taxon>Rhizoctonia</taxon>
    </lineage>
</organism>
<name>A0A8H8P906_9AGAM</name>
<feature type="region of interest" description="Disordered" evidence="1">
    <location>
        <begin position="543"/>
        <end position="661"/>
    </location>
</feature>
<dbReference type="EMBL" id="CP059673">
    <property type="protein sequence ID" value="QRW27754.1"/>
    <property type="molecule type" value="Genomic_DNA"/>
</dbReference>
<sequence>MKFLSALGLLALLPLVTRAQYARKCTSLEVRKEWRSFTKAERKAWIDATNCLNKRPSNGKLELEVDTNSFNNPAWRIAPYNESGTYYDDLIYAHMNLNPLIHWTGRFLPWHRYDLESLRCTEADTNIASINSVYLFEWTNILREECGYEGVVPYWAWEKDTDDFEGSEIWDTDSEYGLGGFSNDSSDDYVIHDGALDIDLAYPTLRRHYIPYPYDIPVPFNNSKIKATDTFTPEEVKKLLAQPEGNYTRFQSYMESLIGMHSSLHLMIGGDMGTICPAGTEGTEYCPAQRTATFSTNDPIFHLHHGNIDRLWWLWQEKSSKNKNAFYGGSVQNVSSLDVYPNGQPPWLSKSSRLPNADSDSEHVAKRARRATPTFDFDTDSETHPDLSTRSDSEPDPYITSEPNTDDEPDPTAEPSATHVETFFSKYRSFTFNTTQPIMAEFYRLCAFTLVDREKARQGFRDALTRDFNEMYGVDEDDLGSWQRLCRAVVAKVPDDIEECRKIVNIVDLVDTRITGIPVLQFESEAELKCGCGCDVNLEESEEEEILSLSSDSEDEVQPSSKKPRLKLEMSDSESDSKTAVAMPSSSFIPPPSSYPDSSDSDSDDIPPWPTTYPKPEPVSQRAKPEPFSQLFDPDPVKPEALTNQHTPVLQPDRKPRSRGKEDALTKDFNVMYGTDVDDLKAWKGLCRVLEFENIPDDLEECRRLVAATYVNIVDLIDTKLTGKPVQHFNSELELSKYTKKHRKFFPRNNVHSGTLLKFLLRRILSPTTATRDNPYPHLEGMRRRP</sequence>
<reference evidence="4" key="1">
    <citation type="submission" date="2020-05" db="EMBL/GenBank/DDBJ databases">
        <title>Evolutionary and genomic comparisons of hybrid uninucleate and nonhybrid Rhizoctonia fungi.</title>
        <authorList>
            <person name="Li C."/>
            <person name="Chen X."/>
        </authorList>
    </citation>
    <scope>NUCLEOTIDE SEQUENCE</scope>
    <source>
        <strain evidence="4">AG-1 IA</strain>
    </source>
</reference>
<proteinExistence type="predicted"/>
<feature type="signal peptide" evidence="2">
    <location>
        <begin position="1"/>
        <end position="19"/>
    </location>
</feature>
<dbReference type="InterPro" id="IPR002227">
    <property type="entry name" value="Tyrosinase_Cu-bd"/>
</dbReference>
<feature type="region of interest" description="Disordered" evidence="1">
    <location>
        <begin position="346"/>
        <end position="416"/>
    </location>
</feature>
<dbReference type="PANTHER" id="PTHR38846:SF1">
    <property type="entry name" value="C3H1-TYPE DOMAIN-CONTAINING PROTEIN"/>
    <property type="match status" value="1"/>
</dbReference>
<dbReference type="RefSeq" id="XP_043187991.1">
    <property type="nucleotide sequence ID" value="XM_043322168.1"/>
</dbReference>
<evidence type="ECO:0000256" key="1">
    <source>
        <dbReference type="SAM" id="MobiDB-lite"/>
    </source>
</evidence>
<dbReference type="GeneID" id="67024631"/>
<dbReference type="Pfam" id="PF00264">
    <property type="entry name" value="Tyrosinase"/>
    <property type="match status" value="1"/>
</dbReference>
<dbReference type="PRINTS" id="PR00092">
    <property type="entry name" value="TYROSINASE"/>
</dbReference>
<dbReference type="PANTHER" id="PTHR38846">
    <property type="entry name" value="C3H1-TYPE DOMAIN-CONTAINING PROTEIN"/>
    <property type="match status" value="1"/>
</dbReference>
<evidence type="ECO:0000259" key="3">
    <source>
        <dbReference type="Pfam" id="PF00264"/>
    </source>
</evidence>
<accession>A0A8H8P906</accession>
<feature type="chain" id="PRO_5034882356" evidence="2">
    <location>
        <begin position="20"/>
        <end position="786"/>
    </location>
</feature>
<keyword evidence="2" id="KW-0732">Signal</keyword>
<dbReference type="AlphaFoldDB" id="A0A8H8P906"/>
<dbReference type="Proteomes" id="UP000650533">
    <property type="component" value="Chromosome 16"/>
</dbReference>
<evidence type="ECO:0000256" key="2">
    <source>
        <dbReference type="SAM" id="SignalP"/>
    </source>
</evidence>
<dbReference type="InterPro" id="IPR008922">
    <property type="entry name" value="Di-copper_centre_dom_sf"/>
</dbReference>
<evidence type="ECO:0000313" key="5">
    <source>
        <dbReference type="Proteomes" id="UP000650533"/>
    </source>
</evidence>
<feature type="compositionally biased region" description="Pro residues" evidence="1">
    <location>
        <begin position="607"/>
        <end position="617"/>
    </location>
</feature>
<dbReference type="KEGG" id="rsx:RhiXN_02349"/>
<feature type="compositionally biased region" description="Acidic residues" evidence="1">
    <location>
        <begin position="543"/>
        <end position="557"/>
    </location>
</feature>